<dbReference type="NCBIfam" id="TIGR00229">
    <property type="entry name" value="sensory_box"/>
    <property type="match status" value="1"/>
</dbReference>
<dbReference type="GO" id="GO:0009927">
    <property type="term" value="F:histidine phosphotransfer kinase activity"/>
    <property type="evidence" value="ECO:0007669"/>
    <property type="project" value="TreeGrafter"/>
</dbReference>
<dbReference type="InterPro" id="IPR007202">
    <property type="entry name" value="4Fe-4S_dom"/>
</dbReference>
<evidence type="ECO:0000256" key="13">
    <source>
        <dbReference type="ARBA" id="ARBA00064003"/>
    </source>
</evidence>
<dbReference type="CDD" id="cd17546">
    <property type="entry name" value="REC_hyHK_CKI1_RcsC-like"/>
    <property type="match status" value="1"/>
</dbReference>
<dbReference type="SMART" id="SM00448">
    <property type="entry name" value="REC"/>
    <property type="match status" value="1"/>
</dbReference>
<dbReference type="SUPFAM" id="SSF52172">
    <property type="entry name" value="CheY-like"/>
    <property type="match status" value="1"/>
</dbReference>
<evidence type="ECO:0000256" key="8">
    <source>
        <dbReference type="ARBA" id="ARBA00022777"/>
    </source>
</evidence>
<dbReference type="InterPro" id="IPR000014">
    <property type="entry name" value="PAS"/>
</dbReference>
<dbReference type="Gene3D" id="3.30.565.10">
    <property type="entry name" value="Histidine kinase-like ATPase, C-terminal domain"/>
    <property type="match status" value="1"/>
</dbReference>
<dbReference type="SMART" id="SM00388">
    <property type="entry name" value="HisKA"/>
    <property type="match status" value="1"/>
</dbReference>
<dbReference type="InterPro" id="IPR011006">
    <property type="entry name" value="CheY-like_superfamily"/>
</dbReference>
<evidence type="ECO:0000256" key="14">
    <source>
        <dbReference type="ARBA" id="ARBA00068150"/>
    </source>
</evidence>
<protein>
    <recommendedName>
        <fullName evidence="14">Sensory/regulatory protein RpfC</fullName>
        <ecNumber evidence="2">2.7.13.3</ecNumber>
    </recommendedName>
</protein>
<dbReference type="InterPro" id="IPR036097">
    <property type="entry name" value="HisK_dim/P_sf"/>
</dbReference>
<evidence type="ECO:0000256" key="1">
    <source>
        <dbReference type="ARBA" id="ARBA00000085"/>
    </source>
</evidence>
<comment type="subunit">
    <text evidence="13">At low DSF concentrations, interacts with RpfF.</text>
</comment>
<dbReference type="SUPFAM" id="SSF55874">
    <property type="entry name" value="ATPase domain of HSP90 chaperone/DNA topoisomerase II/histidine kinase"/>
    <property type="match status" value="1"/>
</dbReference>
<accession>A0A806KCH6</accession>
<dbReference type="EMBL" id="JQ844188">
    <property type="protein sequence ID" value="AGS52295.1"/>
    <property type="molecule type" value="Genomic_DNA"/>
</dbReference>
<dbReference type="InterPro" id="IPR005467">
    <property type="entry name" value="His_kinase_dom"/>
</dbReference>
<keyword evidence="12" id="KW-0411">Iron-sulfur</keyword>
<dbReference type="GO" id="GO:0005886">
    <property type="term" value="C:plasma membrane"/>
    <property type="evidence" value="ECO:0007669"/>
    <property type="project" value="TreeGrafter"/>
</dbReference>
<dbReference type="SUPFAM" id="SSF55785">
    <property type="entry name" value="PYP-like sensor domain (PAS domain)"/>
    <property type="match status" value="1"/>
</dbReference>
<evidence type="ECO:0000256" key="10">
    <source>
        <dbReference type="ARBA" id="ARBA00023004"/>
    </source>
</evidence>
<keyword evidence="11" id="KW-0902">Two-component regulatory system</keyword>
<dbReference type="FunFam" id="1.10.287.130:FF:000002">
    <property type="entry name" value="Two-component osmosensing histidine kinase"/>
    <property type="match status" value="1"/>
</dbReference>
<evidence type="ECO:0000259" key="19">
    <source>
        <dbReference type="PROSITE" id="PS51656"/>
    </source>
</evidence>
<dbReference type="InterPro" id="IPR036890">
    <property type="entry name" value="HATPase_C_sf"/>
</dbReference>
<sequence length="1086" mass="120567">MAGGIPISLIAAPSIRANIPDWKKLFTFLKKSGVRKIYDVSLGADICIWAHIRHIERSGQKHLITQPCPAIVSYCRIFRHELLDNLSPIHSPMACTAIYMKECEGIQDRIAALSPCAAKSNEFEDTGLSQYNVTFMKLYEYMEEHNIELPDEETGFDHDGSVAGSSATADGFGFLFPMPGGLKENIELFTDNEICISRSEGYNVYGELDTYSRMDKDLLPGIFDVLSCHDGCNIGSACKHGKTTFEIDKQMHNAKSALMGSHNREYLNALHAQFDNRLDLAQFMREYTAIDMEIPQITDKDIQSAFLLLGKESQEKQNIDCGACGSVSCYDTAKKIALGISIPINCIVHTMEMSKLEHDLNLYTLEQFETIWNNVEAGLAIIDAKTRYILNINPVVARMYGGSSEDIVGKRCQEIFCKMQKCPILELNQDVDHSESEFVSADGTVIPINKSVSKINYHGHRALLENFTDITHIKEAQEQKHLLEVTEAANRAKSTFLANMSHEIRTPMNAIIGMSELLLNSNLSGRDMECANDINVSAHSLLSIINDILDMSKIESGKLTLSPIHYDFCALIDNVVSMFRYITKNKGLEFRFESEGEIPKYQFGDDIRLRQVLTNICGNAVKFTESGYVRLKVSSPARENTIVFEIKDTGMGIREEDMPKLFHSFEQSKTLKNRNIAGTGLGLVISKAFVEMMGGTVRLESEYGHGTVFTITIPQAAGDASKVSRKESPHAVQSINAPEAGVLVVDDNEFNLKVAQGLLQLFKINAQTASSGKEAIKMIQDNDYDIVFMDQMMPDMDGIEATAIIRSLSADDKLANREKYRKLTIIALSANAIHGSREMFLENGFNDFLSKPIEMPALLQILSDWLPPEKIIAITEAEAAATENRETPGGFWEAVSQIGEISTEIGLRHVNGQKGMYQDNLKLFHEKLMADNDKMATYMGSEDYNNFSIAVHAIKSMLASVGAAELSARALKLETASKTGDIAYCIQQFPSFSQDLATLYKKLLAVFPPRESPINKTPGNAEYLRENVQKALDAVNDYNTDAGMGALNNVLAYDFGEKTNALLQAAAKALKGYQYDEAKDILESVI</sequence>
<dbReference type="Pfam" id="PF13426">
    <property type="entry name" value="PAS_9"/>
    <property type="match status" value="1"/>
</dbReference>
<dbReference type="GO" id="GO:0000155">
    <property type="term" value="F:phosphorelay sensor kinase activity"/>
    <property type="evidence" value="ECO:0007669"/>
    <property type="project" value="InterPro"/>
</dbReference>
<dbReference type="CDD" id="cd00082">
    <property type="entry name" value="HisKA"/>
    <property type="match status" value="1"/>
</dbReference>
<dbReference type="InterPro" id="IPR003594">
    <property type="entry name" value="HATPase_dom"/>
</dbReference>
<dbReference type="PRINTS" id="PR00344">
    <property type="entry name" value="BCTRLSENSOR"/>
</dbReference>
<dbReference type="PROSITE" id="PS50110">
    <property type="entry name" value="RESPONSE_REGULATORY"/>
    <property type="match status" value="1"/>
</dbReference>
<dbReference type="PROSITE" id="PS50109">
    <property type="entry name" value="HIS_KIN"/>
    <property type="match status" value="1"/>
</dbReference>
<dbReference type="InterPro" id="IPR009016">
    <property type="entry name" value="Fe_hydrogenase"/>
</dbReference>
<feature type="modified residue" description="4-aspartylphosphate" evidence="15">
    <location>
        <position position="790"/>
    </location>
</feature>
<dbReference type="InterPro" id="IPR003661">
    <property type="entry name" value="HisK_dim/P_dom"/>
</dbReference>
<dbReference type="PROSITE" id="PS50112">
    <property type="entry name" value="PAS"/>
    <property type="match status" value="1"/>
</dbReference>
<evidence type="ECO:0000256" key="5">
    <source>
        <dbReference type="ARBA" id="ARBA00022679"/>
    </source>
</evidence>
<dbReference type="GO" id="GO:0005524">
    <property type="term" value="F:ATP binding"/>
    <property type="evidence" value="ECO:0007669"/>
    <property type="project" value="UniProtKB-KW"/>
</dbReference>
<dbReference type="PROSITE" id="PS51656">
    <property type="entry name" value="4FE4S"/>
    <property type="match status" value="1"/>
</dbReference>
<evidence type="ECO:0000256" key="12">
    <source>
        <dbReference type="ARBA" id="ARBA00023014"/>
    </source>
</evidence>
<dbReference type="Pfam" id="PF00512">
    <property type="entry name" value="HisKA"/>
    <property type="match status" value="1"/>
</dbReference>
<dbReference type="EC" id="2.7.13.3" evidence="2"/>
<dbReference type="GO" id="GO:0051539">
    <property type="term" value="F:4 iron, 4 sulfur cluster binding"/>
    <property type="evidence" value="ECO:0007669"/>
    <property type="project" value="UniProtKB-KW"/>
</dbReference>
<feature type="domain" description="Response regulatory" evidence="17">
    <location>
        <begin position="741"/>
        <end position="866"/>
    </location>
</feature>
<evidence type="ECO:0000256" key="7">
    <source>
        <dbReference type="ARBA" id="ARBA00022741"/>
    </source>
</evidence>
<dbReference type="InterPro" id="IPR035965">
    <property type="entry name" value="PAS-like_dom_sf"/>
</dbReference>
<evidence type="ECO:0000256" key="2">
    <source>
        <dbReference type="ARBA" id="ARBA00012438"/>
    </source>
</evidence>
<evidence type="ECO:0000256" key="3">
    <source>
        <dbReference type="ARBA" id="ARBA00022485"/>
    </source>
</evidence>
<evidence type="ECO:0000256" key="11">
    <source>
        <dbReference type="ARBA" id="ARBA00023012"/>
    </source>
</evidence>
<dbReference type="SMART" id="SM00387">
    <property type="entry name" value="HATPase_c"/>
    <property type="match status" value="1"/>
</dbReference>
<feature type="domain" description="4Fe-4S" evidence="19">
    <location>
        <begin position="301"/>
        <end position="363"/>
    </location>
</feature>
<dbReference type="PANTHER" id="PTHR43047">
    <property type="entry name" value="TWO-COMPONENT HISTIDINE PROTEIN KINASE"/>
    <property type="match status" value="1"/>
</dbReference>
<dbReference type="Gene3D" id="1.20.120.160">
    <property type="entry name" value="HPT domain"/>
    <property type="match status" value="1"/>
</dbReference>
<keyword evidence="3" id="KW-0004">4Fe-4S</keyword>
<dbReference type="SUPFAM" id="SSF53920">
    <property type="entry name" value="Fe-only hydrogenase"/>
    <property type="match status" value="1"/>
</dbReference>
<dbReference type="SUPFAM" id="SSF47384">
    <property type="entry name" value="Homodimeric domain of signal transducing histidine kinase"/>
    <property type="match status" value="1"/>
</dbReference>
<dbReference type="FunFam" id="3.30.565.10:FF:000010">
    <property type="entry name" value="Sensor histidine kinase RcsC"/>
    <property type="match status" value="1"/>
</dbReference>
<evidence type="ECO:0000313" key="20">
    <source>
        <dbReference type="EMBL" id="AGS52295.1"/>
    </source>
</evidence>
<dbReference type="InterPro" id="IPR004108">
    <property type="entry name" value="Fe_hydrogenase_lsu_C"/>
</dbReference>
<keyword evidence="8 20" id="KW-0418">Kinase</keyword>
<dbReference type="SUPFAM" id="SSF47226">
    <property type="entry name" value="Histidine-containing phosphotransfer domain, HPT domain"/>
    <property type="match status" value="1"/>
</dbReference>
<dbReference type="Gene3D" id="3.40.950.10">
    <property type="entry name" value="Fe-only Hydrogenase (Larger Subunit), Chain L, domain 3"/>
    <property type="match status" value="1"/>
</dbReference>
<dbReference type="PANTHER" id="PTHR43047:SF72">
    <property type="entry name" value="OSMOSENSING HISTIDINE PROTEIN KINASE SLN1"/>
    <property type="match status" value="1"/>
</dbReference>
<dbReference type="Gene3D" id="1.10.287.130">
    <property type="match status" value="1"/>
</dbReference>
<dbReference type="Pfam" id="PF02906">
    <property type="entry name" value="Fe_hyd_lg_C"/>
    <property type="match status" value="1"/>
</dbReference>
<keyword evidence="6" id="KW-0479">Metal-binding</keyword>
<evidence type="ECO:0000259" key="17">
    <source>
        <dbReference type="PROSITE" id="PS50110"/>
    </source>
</evidence>
<dbReference type="Gene3D" id="3.30.450.20">
    <property type="entry name" value="PAS domain"/>
    <property type="match status" value="1"/>
</dbReference>
<keyword evidence="4 15" id="KW-0597">Phosphoprotein</keyword>
<evidence type="ECO:0000259" key="16">
    <source>
        <dbReference type="PROSITE" id="PS50109"/>
    </source>
</evidence>
<dbReference type="GO" id="GO:0046872">
    <property type="term" value="F:metal ion binding"/>
    <property type="evidence" value="ECO:0007669"/>
    <property type="project" value="UniProtKB-KW"/>
</dbReference>
<keyword evidence="7" id="KW-0547">Nucleotide-binding</keyword>
<keyword evidence="9" id="KW-0067">ATP-binding</keyword>
<dbReference type="Pfam" id="PF00072">
    <property type="entry name" value="Response_reg"/>
    <property type="match status" value="1"/>
</dbReference>
<dbReference type="InterPro" id="IPR001789">
    <property type="entry name" value="Sig_transdc_resp-reg_receiver"/>
</dbReference>
<keyword evidence="10" id="KW-0408">Iron</keyword>
<evidence type="ECO:0000256" key="6">
    <source>
        <dbReference type="ARBA" id="ARBA00022723"/>
    </source>
</evidence>
<reference evidence="20" key="1">
    <citation type="submission" date="2012-03" db="EMBL/GenBank/DDBJ databases">
        <title>Functional metagenomics reveals considerable lignocellulase gene clusters in the gut microbiome of a wood-feeding higher termite.</title>
        <authorList>
            <person name="Liu N."/>
        </authorList>
    </citation>
    <scope>NUCLEOTIDE SEQUENCE</scope>
</reference>
<proteinExistence type="predicted"/>
<dbReference type="AlphaFoldDB" id="A0A806KCH6"/>
<dbReference type="InterPro" id="IPR036641">
    <property type="entry name" value="HPT_dom_sf"/>
</dbReference>
<name>A0A806KCH6_9BACT</name>
<organism evidence="20">
    <name type="scientific">uncultured bacterium contig00061</name>
    <dbReference type="NCBI Taxonomy" id="1181544"/>
    <lineage>
        <taxon>Bacteria</taxon>
        <taxon>environmental samples</taxon>
    </lineage>
</organism>
<feature type="domain" description="Histidine kinase" evidence="16">
    <location>
        <begin position="499"/>
        <end position="717"/>
    </location>
</feature>
<evidence type="ECO:0000259" key="18">
    <source>
        <dbReference type="PROSITE" id="PS50112"/>
    </source>
</evidence>
<dbReference type="Pfam" id="PF02518">
    <property type="entry name" value="HATPase_c"/>
    <property type="match status" value="1"/>
</dbReference>
<feature type="domain" description="PAS" evidence="18">
    <location>
        <begin position="364"/>
        <end position="410"/>
    </location>
</feature>
<evidence type="ECO:0000256" key="4">
    <source>
        <dbReference type="ARBA" id="ARBA00022553"/>
    </source>
</evidence>
<dbReference type="InterPro" id="IPR004358">
    <property type="entry name" value="Sig_transdc_His_kin-like_C"/>
</dbReference>
<evidence type="ECO:0000256" key="9">
    <source>
        <dbReference type="ARBA" id="ARBA00022840"/>
    </source>
</evidence>
<dbReference type="Gene3D" id="3.40.50.2300">
    <property type="match status" value="1"/>
</dbReference>
<evidence type="ECO:0000256" key="15">
    <source>
        <dbReference type="PROSITE-ProRule" id="PRU00169"/>
    </source>
</evidence>
<dbReference type="CDD" id="cd16922">
    <property type="entry name" value="HATPase_EvgS-ArcB-TorS-like"/>
    <property type="match status" value="1"/>
</dbReference>
<keyword evidence="5" id="KW-0808">Transferase</keyword>
<comment type="catalytic activity">
    <reaction evidence="1">
        <text>ATP + protein L-histidine = ADP + protein N-phospho-L-histidine.</text>
        <dbReference type="EC" id="2.7.13.3"/>
    </reaction>
</comment>